<protein>
    <recommendedName>
        <fullName evidence="1">Thioredoxin-like fold domain-containing protein</fullName>
    </recommendedName>
</protein>
<dbReference type="SUPFAM" id="SSF52833">
    <property type="entry name" value="Thioredoxin-like"/>
    <property type="match status" value="1"/>
</dbReference>
<proteinExistence type="predicted"/>
<evidence type="ECO:0000259" key="1">
    <source>
        <dbReference type="Pfam" id="PF13462"/>
    </source>
</evidence>
<dbReference type="CDD" id="cd02972">
    <property type="entry name" value="DsbA_family"/>
    <property type="match status" value="1"/>
</dbReference>
<feature type="domain" description="Thioredoxin-like fold" evidence="1">
    <location>
        <begin position="14"/>
        <end position="170"/>
    </location>
</feature>
<sequence>MDISIIKAEQTNAITGIQIGDADTKPIIEFINVRCPYCRQWFEESSSILNEAVAAGKIRRVIKLFDKEKESLQRGNVMHRYISTNDQAAAITQLSKIFQTQDAWGHLSLAEVAEYAENTLGLTLSDHQAQATAIVEEANEANIQFVPTVILDGHIFDESISGDELTELINQ</sequence>
<dbReference type="Gene3D" id="1.10.1200.90">
    <property type="entry name" value="DsbA-like domain"/>
    <property type="match status" value="1"/>
</dbReference>
<name>A0A242A6A0_9ENTE</name>
<dbReference type="RefSeq" id="WP_086274237.1">
    <property type="nucleotide sequence ID" value="NZ_NGKU01000001.1"/>
</dbReference>
<dbReference type="STRING" id="1834191.A5886_001338"/>
<dbReference type="Gene3D" id="3.40.30.10">
    <property type="entry name" value="Glutaredoxin"/>
    <property type="match status" value="1"/>
</dbReference>
<dbReference type="EMBL" id="NGKU01000001">
    <property type="protein sequence ID" value="OTN76261.1"/>
    <property type="molecule type" value="Genomic_DNA"/>
</dbReference>
<accession>A0A242A6A0</accession>
<evidence type="ECO:0000313" key="2">
    <source>
        <dbReference type="EMBL" id="OTN76261.1"/>
    </source>
</evidence>
<dbReference type="OrthoDB" id="117402at2"/>
<reference evidence="2 3" key="1">
    <citation type="submission" date="2017-05" db="EMBL/GenBank/DDBJ databases">
        <title>The Genome Sequence of Enterococcus sp. 8G7_MSG3316.</title>
        <authorList>
            <consortium name="The Broad Institute Genomics Platform"/>
            <consortium name="The Broad Institute Genomic Center for Infectious Diseases"/>
            <person name="Earl A."/>
            <person name="Manson A."/>
            <person name="Schwartman J."/>
            <person name="Gilmore M."/>
            <person name="Abouelleil A."/>
            <person name="Cao P."/>
            <person name="Chapman S."/>
            <person name="Cusick C."/>
            <person name="Shea T."/>
            <person name="Young S."/>
            <person name="Neafsey D."/>
            <person name="Nusbaum C."/>
            <person name="Birren B."/>
        </authorList>
    </citation>
    <scope>NUCLEOTIDE SEQUENCE [LARGE SCALE GENOMIC DNA]</scope>
    <source>
        <strain evidence="2 3">8G7_MSG3316</strain>
    </source>
</reference>
<dbReference type="InterPro" id="IPR036249">
    <property type="entry name" value="Thioredoxin-like_sf"/>
</dbReference>
<keyword evidence="3" id="KW-1185">Reference proteome</keyword>
<dbReference type="AlphaFoldDB" id="A0A242A6A0"/>
<dbReference type="Pfam" id="PF13462">
    <property type="entry name" value="Thioredoxin_4"/>
    <property type="match status" value="1"/>
</dbReference>
<dbReference type="Proteomes" id="UP000195043">
    <property type="component" value="Unassembled WGS sequence"/>
</dbReference>
<gene>
    <name evidence="2" type="ORF">A5886_001338</name>
</gene>
<evidence type="ECO:0000313" key="3">
    <source>
        <dbReference type="Proteomes" id="UP000195043"/>
    </source>
</evidence>
<organism evidence="2 3">
    <name type="scientific">Candidatus Enterococcus testudinis</name>
    <dbReference type="NCBI Taxonomy" id="1834191"/>
    <lineage>
        <taxon>Bacteria</taxon>
        <taxon>Bacillati</taxon>
        <taxon>Bacillota</taxon>
        <taxon>Bacilli</taxon>
        <taxon>Lactobacillales</taxon>
        <taxon>Enterococcaceae</taxon>
        <taxon>Enterococcus</taxon>
    </lineage>
</organism>
<dbReference type="InterPro" id="IPR012336">
    <property type="entry name" value="Thioredoxin-like_fold"/>
</dbReference>
<comment type="caution">
    <text evidence="2">The sequence shown here is derived from an EMBL/GenBank/DDBJ whole genome shotgun (WGS) entry which is preliminary data.</text>
</comment>